<dbReference type="InterPro" id="IPR011041">
    <property type="entry name" value="Quinoprot_gluc/sorb_DH_b-prop"/>
</dbReference>
<dbReference type="Pfam" id="PF23500">
    <property type="entry name" value="DUF7133"/>
    <property type="match status" value="1"/>
</dbReference>
<keyword evidence="7" id="KW-1185">Reference proteome</keyword>
<dbReference type="InterPro" id="IPR013427">
    <property type="entry name" value="Haem-bd_dom_put"/>
</dbReference>
<dbReference type="Pfam" id="PF13646">
    <property type="entry name" value="HEAT_2"/>
    <property type="match status" value="1"/>
</dbReference>
<dbReference type="NCBIfam" id="TIGR02604">
    <property type="entry name" value="Piru_Ver_Nterm"/>
    <property type="match status" value="1"/>
</dbReference>
<evidence type="ECO:0000313" key="6">
    <source>
        <dbReference type="EMBL" id="QDS94538.1"/>
    </source>
</evidence>
<evidence type="ECO:0000259" key="5">
    <source>
        <dbReference type="PROSITE" id="PS51007"/>
    </source>
</evidence>
<keyword evidence="2 4" id="KW-0479">Metal-binding</keyword>
<evidence type="ECO:0000256" key="1">
    <source>
        <dbReference type="ARBA" id="ARBA00022617"/>
    </source>
</evidence>
<evidence type="ECO:0000256" key="2">
    <source>
        <dbReference type="ARBA" id="ARBA00022723"/>
    </source>
</evidence>
<evidence type="ECO:0000313" key="7">
    <source>
        <dbReference type="Proteomes" id="UP000320672"/>
    </source>
</evidence>
<organism evidence="6 7">
    <name type="scientific">Roseimaritima multifibrata</name>
    <dbReference type="NCBI Taxonomy" id="1930274"/>
    <lineage>
        <taxon>Bacteria</taxon>
        <taxon>Pseudomonadati</taxon>
        <taxon>Planctomycetota</taxon>
        <taxon>Planctomycetia</taxon>
        <taxon>Pirellulales</taxon>
        <taxon>Pirellulaceae</taxon>
        <taxon>Roseimaritima</taxon>
    </lineage>
</organism>
<dbReference type="InterPro" id="IPR009056">
    <property type="entry name" value="Cyt_c-like_dom"/>
</dbReference>
<dbReference type="SUPFAM" id="SSF46626">
    <property type="entry name" value="Cytochrome c"/>
    <property type="match status" value="1"/>
</dbReference>
<evidence type="ECO:0000256" key="4">
    <source>
        <dbReference type="PROSITE-ProRule" id="PRU00433"/>
    </source>
</evidence>
<dbReference type="InterPro" id="IPR036909">
    <property type="entry name" value="Cyt_c-like_dom_sf"/>
</dbReference>
<dbReference type="Pfam" id="PF00034">
    <property type="entry name" value="Cytochrom_C"/>
    <property type="match status" value="1"/>
</dbReference>
<dbReference type="PROSITE" id="PS51007">
    <property type="entry name" value="CYTC"/>
    <property type="match status" value="1"/>
</dbReference>
<keyword evidence="1 4" id="KW-0349">Heme</keyword>
<keyword evidence="3 4" id="KW-0408">Iron</keyword>
<dbReference type="NCBIfam" id="TIGR02603">
    <property type="entry name" value="CxxCH_TIGR02603"/>
    <property type="match status" value="1"/>
</dbReference>
<dbReference type="Proteomes" id="UP000320672">
    <property type="component" value="Chromosome"/>
</dbReference>
<evidence type="ECO:0000256" key="3">
    <source>
        <dbReference type="ARBA" id="ARBA00023004"/>
    </source>
</evidence>
<dbReference type="KEGG" id="rml:FF011L_33170"/>
<dbReference type="SUPFAM" id="SSF48371">
    <property type="entry name" value="ARM repeat"/>
    <property type="match status" value="1"/>
</dbReference>
<dbReference type="InterPro" id="IPR055557">
    <property type="entry name" value="DUF7133"/>
</dbReference>
<dbReference type="GO" id="GO:0020037">
    <property type="term" value="F:heme binding"/>
    <property type="evidence" value="ECO:0007669"/>
    <property type="project" value="InterPro"/>
</dbReference>
<proteinExistence type="predicted"/>
<dbReference type="InterPro" id="IPR016024">
    <property type="entry name" value="ARM-type_fold"/>
</dbReference>
<dbReference type="InterPro" id="IPR011042">
    <property type="entry name" value="6-blade_b-propeller_TolB-like"/>
</dbReference>
<dbReference type="GO" id="GO:0046872">
    <property type="term" value="F:metal ion binding"/>
    <property type="evidence" value="ECO:0007669"/>
    <property type="project" value="UniProtKB-KW"/>
</dbReference>
<sequence>MQDGFRAELVAAEPMVTDPIAMQYDENGSAYVIEMNDYPYSDKSHDRAWQTQTSEPIGRVRFLEDTDGDGTFDKSTVFADQLSWPTGVAVWKGGIYVMATPDVFYLKDTDGDGRADIRRKVFTGFRKYNVQAVMNNPHWGLDHRIYAAGSSNGGAIESQRSDDSEEKASPATVIRRSDFRFDPRDERFEAISGGARFGHAQDDWGNRFLTDIRNPVQHVLFPAHYLQRNPRFSAPRAIHDVVPSGDSLAVFPISPAEPWRAINAERLAGDNAKKSPFDSTVAKGFVTSSSGVTIYRGAAYPEPYYGNAFIGEVAGNLVMRYRIQADGVSFKGERAHENSEFLASNDNWFRPVNFINAPDGTLHVLDMYRETIEHPWSMPDDLKSQVDLTSGRDRGRIYRLVPDRYREGFFKPPVPRLGTATTKTLVQELANPNVWWRETSHRLLFERQDRSENAALIAMLRNHELPIARLHALWTLQGLESLSDKDLAAALKDSDPHVREHAIRLAEFRLPQSAEFVETVIDAASDDAKRVRFQVAFTLGEIDDPRATTALALIAKRDSDDPQMRTAIMSSVSGSDTALLKLLLQDHAFAESSPGLETISQLAEMIGSSGSLALADKLLQSVALHAPAVQEAMARSFASGLRRGKQPLTAIIDNQSFASGPMIVSILDAAATIAIDDSATLDQRQDAIALLGYGRYQDVAPTLEELLSIHYPPTLQSASVTALAGTARPQTASLLLKKFPQSTPAIQAEIVAQLLQRTLWIPEVLDAVSAGIVPAKLITANRRSAYMKSSSQAIQQRAVKLFANDVTSSRDEVLSKYQSVLGLDGDVARGEKIFRKNCLNCHRYKNTGFDVGPNLATVQNRTAGQLLVNILDPSREVSPNFLEYTVLSTDGRIVSGMIAAENPNSITLRQPEGIETTIERGDIEEFRSSGKSLMPEGMEEVISPAEMADLIGYLLSLGK</sequence>
<dbReference type="EMBL" id="CP036262">
    <property type="protein sequence ID" value="QDS94538.1"/>
    <property type="molecule type" value="Genomic_DNA"/>
</dbReference>
<reference evidence="6 7" key="1">
    <citation type="submission" date="2019-02" db="EMBL/GenBank/DDBJ databases">
        <title>Deep-cultivation of Planctomycetes and their phenomic and genomic characterization uncovers novel biology.</title>
        <authorList>
            <person name="Wiegand S."/>
            <person name="Jogler M."/>
            <person name="Boedeker C."/>
            <person name="Pinto D."/>
            <person name="Vollmers J."/>
            <person name="Rivas-Marin E."/>
            <person name="Kohn T."/>
            <person name="Peeters S.H."/>
            <person name="Heuer A."/>
            <person name="Rast P."/>
            <person name="Oberbeckmann S."/>
            <person name="Bunk B."/>
            <person name="Jeske O."/>
            <person name="Meyerdierks A."/>
            <person name="Storesund J.E."/>
            <person name="Kallscheuer N."/>
            <person name="Luecker S."/>
            <person name="Lage O.M."/>
            <person name="Pohl T."/>
            <person name="Merkel B.J."/>
            <person name="Hornburger P."/>
            <person name="Mueller R.-W."/>
            <person name="Bruemmer F."/>
            <person name="Labrenz M."/>
            <person name="Spormann A.M."/>
            <person name="Op den Camp H."/>
            <person name="Overmann J."/>
            <person name="Amann R."/>
            <person name="Jetten M.S.M."/>
            <person name="Mascher T."/>
            <person name="Medema M.H."/>
            <person name="Devos D.P."/>
            <person name="Kaster A.-K."/>
            <person name="Ovreas L."/>
            <person name="Rohde M."/>
            <person name="Galperin M.Y."/>
            <person name="Jogler C."/>
        </authorList>
    </citation>
    <scope>NUCLEOTIDE SEQUENCE [LARGE SCALE GENOMIC DNA]</scope>
    <source>
        <strain evidence="6 7">FF011L</strain>
    </source>
</reference>
<dbReference type="Gene3D" id="2.120.10.30">
    <property type="entry name" value="TolB, C-terminal domain"/>
    <property type="match status" value="1"/>
</dbReference>
<dbReference type="Gene3D" id="1.10.760.10">
    <property type="entry name" value="Cytochrome c-like domain"/>
    <property type="match status" value="1"/>
</dbReference>
<gene>
    <name evidence="6" type="ORF">FF011L_33170</name>
</gene>
<dbReference type="SUPFAM" id="SSF50952">
    <property type="entry name" value="Soluble quinoprotein glucose dehydrogenase"/>
    <property type="match status" value="1"/>
</dbReference>
<feature type="domain" description="Cytochrome c" evidence="5">
    <location>
        <begin position="825"/>
        <end position="958"/>
    </location>
</feature>
<protein>
    <submittedName>
        <fullName evidence="6">Cytochrome c</fullName>
    </submittedName>
</protein>
<dbReference type="GO" id="GO:0009055">
    <property type="term" value="F:electron transfer activity"/>
    <property type="evidence" value="ECO:0007669"/>
    <property type="project" value="InterPro"/>
</dbReference>
<dbReference type="PANTHER" id="PTHR33546:SF1">
    <property type="entry name" value="LARGE, MULTIFUNCTIONAL SECRETED PROTEIN"/>
    <property type="match status" value="1"/>
</dbReference>
<dbReference type="InterPro" id="IPR011989">
    <property type="entry name" value="ARM-like"/>
</dbReference>
<dbReference type="PANTHER" id="PTHR33546">
    <property type="entry name" value="LARGE, MULTIFUNCTIONAL SECRETED PROTEIN-RELATED"/>
    <property type="match status" value="1"/>
</dbReference>
<dbReference type="AlphaFoldDB" id="A0A517MI25"/>
<name>A0A517MI25_9BACT</name>
<accession>A0A517MI25</accession>
<dbReference type="Gene3D" id="1.25.10.10">
    <property type="entry name" value="Leucine-rich Repeat Variant"/>
    <property type="match status" value="1"/>
</dbReference>
<dbReference type="InterPro" id="IPR013428">
    <property type="entry name" value="Membrane-bound_put_N"/>
</dbReference>